<evidence type="ECO:0000256" key="2">
    <source>
        <dbReference type="SAM" id="SignalP"/>
    </source>
</evidence>
<reference evidence="3 5" key="1">
    <citation type="submission" date="2015-11" db="EMBL/GenBank/DDBJ databases">
        <title>Genomic analysis of 38 Legionella species identifies large and diverse effector repertoires.</title>
        <authorList>
            <person name="Burstein D."/>
            <person name="Amaro F."/>
            <person name="Zusman T."/>
            <person name="Lifshitz Z."/>
            <person name="Cohen O."/>
            <person name="Gilbert J.A."/>
            <person name="Pupko T."/>
            <person name="Shuman H.A."/>
            <person name="Segal G."/>
        </authorList>
    </citation>
    <scope>NUCLEOTIDE SEQUENCE [LARGE SCALE GENOMIC DNA]</scope>
    <source>
        <strain evidence="3 5">SC-18-C9</strain>
    </source>
</reference>
<gene>
    <name evidence="3" type="ORF">Lstg_1604</name>
    <name evidence="4" type="ORF">NCTC11991_00551</name>
</gene>
<name>A0A378L589_9GAMM</name>
<proteinExistence type="predicted"/>
<dbReference type="Pfam" id="PF12293">
    <property type="entry name" value="T4BSS_DotH_IcmK"/>
    <property type="match status" value="1"/>
</dbReference>
<organism evidence="4 6">
    <name type="scientific">Legionella steigerwaltii</name>
    <dbReference type="NCBI Taxonomy" id="460"/>
    <lineage>
        <taxon>Bacteria</taxon>
        <taxon>Pseudomonadati</taxon>
        <taxon>Pseudomonadota</taxon>
        <taxon>Gammaproteobacteria</taxon>
        <taxon>Legionellales</taxon>
        <taxon>Legionellaceae</taxon>
        <taxon>Legionella</taxon>
    </lineage>
</organism>
<feature type="signal peptide" evidence="2">
    <location>
        <begin position="1"/>
        <end position="26"/>
    </location>
</feature>
<evidence type="ECO:0000256" key="1">
    <source>
        <dbReference type="SAM" id="MobiDB-lite"/>
    </source>
</evidence>
<evidence type="ECO:0000313" key="3">
    <source>
        <dbReference type="EMBL" id="KTD77247.1"/>
    </source>
</evidence>
<sequence length="384" mass="41793">MKKLSWFLKFCLLHGIAYWLPAPTYAQEQSGDSAQQALQQLRILQQRLAQNQPAGQNLPPGQQPAGQPQAGQNPNPAQNPPAAQQQGPNIPIPLANNIYSAPARPEMPPANVAPNPNAPQIVSQSDEEVIENKAFKDMTRTIYPMSTEQVVQLKQLSETMEYAKVSPVGTPPKPTATSQFVNLSPGSTPPVIRLAQGFVSSLVFLDSSGAPWPIAAYDLGDPNSFNIQWDKTSNTIMIQAMKLYNYGNLAVRLRGLNTPVMLTLIPGQKAVDYRVDLRVQGFGPNAKTMPLETGIPPSASELLLHVLDGVPPPGSKRLSIIGGDARAWLVNDRMYVRTNLTILSPGWLASMTSADGTHAYEMRKSPVLLVSWHGKVMQLKVEGL</sequence>
<dbReference type="STRING" id="460.Lstg_1604"/>
<feature type="compositionally biased region" description="Low complexity" evidence="1">
    <location>
        <begin position="52"/>
        <end position="93"/>
    </location>
</feature>
<dbReference type="Proteomes" id="UP000255110">
    <property type="component" value="Unassembled WGS sequence"/>
</dbReference>
<accession>A0A378L589</accession>
<dbReference type="InterPro" id="IPR022073">
    <property type="entry name" value="T4BSS_DotH_IcmK"/>
</dbReference>
<feature type="chain" id="PRO_5016599257" evidence="2">
    <location>
        <begin position="27"/>
        <end position="384"/>
    </location>
</feature>
<keyword evidence="5" id="KW-1185">Reference proteome</keyword>
<dbReference type="OrthoDB" id="8682498at2"/>
<evidence type="ECO:0000313" key="5">
    <source>
        <dbReference type="Proteomes" id="UP000054820"/>
    </source>
</evidence>
<dbReference type="AlphaFoldDB" id="A0A378L589"/>
<keyword evidence="2" id="KW-0732">Signal</keyword>
<dbReference type="Proteomes" id="UP000054820">
    <property type="component" value="Unassembled WGS sequence"/>
</dbReference>
<feature type="region of interest" description="Disordered" evidence="1">
    <location>
        <begin position="52"/>
        <end position="95"/>
    </location>
</feature>
<evidence type="ECO:0000313" key="6">
    <source>
        <dbReference type="Proteomes" id="UP000255110"/>
    </source>
</evidence>
<dbReference type="EMBL" id="UGOY01000001">
    <property type="protein sequence ID" value="STY21973.1"/>
    <property type="molecule type" value="Genomic_DNA"/>
</dbReference>
<dbReference type="EMBL" id="LNYZ01000013">
    <property type="protein sequence ID" value="KTD77247.1"/>
    <property type="molecule type" value="Genomic_DNA"/>
</dbReference>
<protein>
    <submittedName>
        <fullName evidence="4">IcmK protein</fullName>
    </submittedName>
</protein>
<dbReference type="RefSeq" id="WP_058477168.1">
    <property type="nucleotide sequence ID" value="NZ_CAAAIO010000016.1"/>
</dbReference>
<evidence type="ECO:0000313" key="4">
    <source>
        <dbReference type="EMBL" id="STY21973.1"/>
    </source>
</evidence>
<reference evidence="4 6" key="2">
    <citation type="submission" date="2018-06" db="EMBL/GenBank/DDBJ databases">
        <authorList>
            <consortium name="Pathogen Informatics"/>
            <person name="Doyle S."/>
        </authorList>
    </citation>
    <scope>NUCLEOTIDE SEQUENCE [LARGE SCALE GENOMIC DNA]</scope>
    <source>
        <strain evidence="4 6">NCTC11991</strain>
    </source>
</reference>